<dbReference type="PANTHER" id="PTHR10974:SF1">
    <property type="entry name" value="FI08016P-RELATED"/>
    <property type="match status" value="1"/>
</dbReference>
<dbReference type="PANTHER" id="PTHR10974">
    <property type="entry name" value="FI08016P-RELATED"/>
    <property type="match status" value="1"/>
</dbReference>
<dbReference type="AlphaFoldDB" id="A0A9J6D3C7"/>
<keyword evidence="2" id="KW-1185">Reference proteome</keyword>
<gene>
    <name evidence="1" type="ORF">HPB51_026324</name>
</gene>
<dbReference type="VEuPathDB" id="VectorBase:LOC119182064"/>
<comment type="caution">
    <text evidence="1">The sequence shown here is derived from an EMBL/GenBank/DDBJ whole genome shotgun (WGS) entry which is preliminary data.</text>
</comment>
<dbReference type="Pfam" id="PF02995">
    <property type="entry name" value="DUF229"/>
    <property type="match status" value="1"/>
</dbReference>
<accession>A0A9J6D3C7</accession>
<sequence>MLLYPSFHRTIRRANETDTSLDWRCPGRRATVIYRRGSVLYLNTSHLVSYYGSAAAKDVVCTYHEKKKVVTRKRRIRGERPVNVLVLGIDSTSRLNFDCHMKRTRKLLTEELFAFEFLGYNKVGESSFGNQIPLLTGLAGDDVEGLFRNLTIDKLPHLWSIYKKRGYATLFLDEMPSFGLFVYRDYQGFREPPTVYYPVLVMHAMEVHKGLDYFGAGSRLKTKRELALPEFPAGSPDASKILPGMSVTVRSKCSKWGFITGICPTAVLPMECESLDNPDETEALSSRSSGSICCLGFE</sequence>
<dbReference type="InterPro" id="IPR004245">
    <property type="entry name" value="DUF229"/>
</dbReference>
<dbReference type="Proteomes" id="UP000821866">
    <property type="component" value="Unassembled WGS sequence"/>
</dbReference>
<evidence type="ECO:0000313" key="1">
    <source>
        <dbReference type="EMBL" id="KAH8001167.1"/>
    </source>
</evidence>
<proteinExistence type="predicted"/>
<protein>
    <submittedName>
        <fullName evidence="1">Uncharacterized protein</fullName>
    </submittedName>
</protein>
<reference evidence="1" key="1">
    <citation type="journal article" date="2020" name="Cell">
        <title>Large-Scale Comparative Analyses of Tick Genomes Elucidate Their Genetic Diversity and Vector Capacities.</title>
        <authorList>
            <consortium name="Tick Genome and Microbiome Consortium (TIGMIC)"/>
            <person name="Jia N."/>
            <person name="Wang J."/>
            <person name="Shi W."/>
            <person name="Du L."/>
            <person name="Sun Y."/>
            <person name="Zhan W."/>
            <person name="Jiang J.F."/>
            <person name="Wang Q."/>
            <person name="Zhang B."/>
            <person name="Ji P."/>
            <person name="Bell-Sakyi L."/>
            <person name="Cui X.M."/>
            <person name="Yuan T.T."/>
            <person name="Jiang B.G."/>
            <person name="Yang W.F."/>
            <person name="Lam T.T."/>
            <person name="Chang Q.C."/>
            <person name="Ding S.J."/>
            <person name="Wang X.J."/>
            <person name="Zhu J.G."/>
            <person name="Ruan X.D."/>
            <person name="Zhao L."/>
            <person name="Wei J.T."/>
            <person name="Ye R.Z."/>
            <person name="Que T.C."/>
            <person name="Du C.H."/>
            <person name="Zhou Y.H."/>
            <person name="Cheng J.X."/>
            <person name="Dai P.F."/>
            <person name="Guo W.B."/>
            <person name="Han X.H."/>
            <person name="Huang E.J."/>
            <person name="Li L.F."/>
            <person name="Wei W."/>
            <person name="Gao Y.C."/>
            <person name="Liu J.Z."/>
            <person name="Shao H.Z."/>
            <person name="Wang X."/>
            <person name="Wang C.C."/>
            <person name="Yang T.C."/>
            <person name="Huo Q.B."/>
            <person name="Li W."/>
            <person name="Chen H.Y."/>
            <person name="Chen S.E."/>
            <person name="Zhou L.G."/>
            <person name="Ni X.B."/>
            <person name="Tian J.H."/>
            <person name="Sheng Y."/>
            <person name="Liu T."/>
            <person name="Pan Y.S."/>
            <person name="Xia L.Y."/>
            <person name="Li J."/>
            <person name="Zhao F."/>
            <person name="Cao W.C."/>
        </authorList>
    </citation>
    <scope>NUCLEOTIDE SEQUENCE</scope>
    <source>
        <strain evidence="1">Rmic-2018</strain>
    </source>
</reference>
<name>A0A9J6D3C7_RHIMP</name>
<reference evidence="1" key="2">
    <citation type="submission" date="2021-09" db="EMBL/GenBank/DDBJ databases">
        <authorList>
            <person name="Jia N."/>
            <person name="Wang J."/>
            <person name="Shi W."/>
            <person name="Du L."/>
            <person name="Sun Y."/>
            <person name="Zhan W."/>
            <person name="Jiang J."/>
            <person name="Wang Q."/>
            <person name="Zhang B."/>
            <person name="Ji P."/>
            <person name="Sakyi L.B."/>
            <person name="Cui X."/>
            <person name="Yuan T."/>
            <person name="Jiang B."/>
            <person name="Yang W."/>
            <person name="Lam T.T.-Y."/>
            <person name="Chang Q."/>
            <person name="Ding S."/>
            <person name="Wang X."/>
            <person name="Zhu J."/>
            <person name="Ruan X."/>
            <person name="Zhao L."/>
            <person name="Wei J."/>
            <person name="Que T."/>
            <person name="Du C."/>
            <person name="Cheng J."/>
            <person name="Dai P."/>
            <person name="Han X."/>
            <person name="Huang E."/>
            <person name="Gao Y."/>
            <person name="Liu J."/>
            <person name="Shao H."/>
            <person name="Ye R."/>
            <person name="Li L."/>
            <person name="Wei W."/>
            <person name="Wang X."/>
            <person name="Wang C."/>
            <person name="Huo Q."/>
            <person name="Li W."/>
            <person name="Guo W."/>
            <person name="Chen H."/>
            <person name="Chen S."/>
            <person name="Zhou L."/>
            <person name="Zhou L."/>
            <person name="Ni X."/>
            <person name="Tian J."/>
            <person name="Zhou Y."/>
            <person name="Sheng Y."/>
            <person name="Liu T."/>
            <person name="Pan Y."/>
            <person name="Xia L."/>
            <person name="Li J."/>
            <person name="Zhao F."/>
            <person name="Cao W."/>
        </authorList>
    </citation>
    <scope>NUCLEOTIDE SEQUENCE</scope>
    <source>
        <strain evidence="1">Rmic-2018</strain>
        <tissue evidence="1">Larvae</tissue>
    </source>
</reference>
<dbReference type="GO" id="GO:0005615">
    <property type="term" value="C:extracellular space"/>
    <property type="evidence" value="ECO:0007669"/>
    <property type="project" value="TreeGrafter"/>
</dbReference>
<evidence type="ECO:0000313" key="2">
    <source>
        <dbReference type="Proteomes" id="UP000821866"/>
    </source>
</evidence>
<organism evidence="1 2">
    <name type="scientific">Rhipicephalus microplus</name>
    <name type="common">Cattle tick</name>
    <name type="synonym">Boophilus microplus</name>
    <dbReference type="NCBI Taxonomy" id="6941"/>
    <lineage>
        <taxon>Eukaryota</taxon>
        <taxon>Metazoa</taxon>
        <taxon>Ecdysozoa</taxon>
        <taxon>Arthropoda</taxon>
        <taxon>Chelicerata</taxon>
        <taxon>Arachnida</taxon>
        <taxon>Acari</taxon>
        <taxon>Parasitiformes</taxon>
        <taxon>Ixodida</taxon>
        <taxon>Ixodoidea</taxon>
        <taxon>Ixodidae</taxon>
        <taxon>Rhipicephalinae</taxon>
        <taxon>Rhipicephalus</taxon>
        <taxon>Boophilus</taxon>
    </lineage>
</organism>
<dbReference type="EMBL" id="JABSTU010000055">
    <property type="protein sequence ID" value="KAH8001167.1"/>
    <property type="molecule type" value="Genomic_DNA"/>
</dbReference>